<comment type="caution">
    <text evidence="1">The sequence shown here is derived from an EMBL/GenBank/DDBJ whole genome shotgun (WGS) entry which is preliminary data.</text>
</comment>
<dbReference type="Proteomes" id="UP000279336">
    <property type="component" value="Unassembled WGS sequence"/>
</dbReference>
<organism evidence="1 2">
    <name type="scientific">Propionibacterium australiense</name>
    <dbReference type="NCBI Taxonomy" id="119981"/>
    <lineage>
        <taxon>Bacteria</taxon>
        <taxon>Bacillati</taxon>
        <taxon>Actinomycetota</taxon>
        <taxon>Actinomycetes</taxon>
        <taxon>Propionibacteriales</taxon>
        <taxon>Propionibacteriaceae</taxon>
        <taxon>Propionibacterium</taxon>
    </lineage>
</organism>
<protein>
    <submittedName>
        <fullName evidence="1">Uncharacterized protein</fullName>
    </submittedName>
</protein>
<evidence type="ECO:0000313" key="1">
    <source>
        <dbReference type="EMBL" id="RLP12248.1"/>
    </source>
</evidence>
<accession>A0A8B3FLB2</accession>
<name>A0A8B3FLB2_9ACTN</name>
<sequence length="64" mass="7287">MTTKITISFTEGKISIRRLQRHLTLLEYAGAKQVDIDLYLEDGHIELTSEVEEGEEPQHEGTES</sequence>
<dbReference type="AlphaFoldDB" id="A0A8B3FLB2"/>
<dbReference type="RefSeq" id="WP_121587953.1">
    <property type="nucleotide sequence ID" value="NZ_RCIW01000003.1"/>
</dbReference>
<gene>
    <name evidence="1" type="ORF">D7U36_03030</name>
</gene>
<reference evidence="1 2" key="1">
    <citation type="submission" date="2018-10" db="EMBL/GenBank/DDBJ databases">
        <title>Propionibacterium australiense Genome Sequencing and Assembly.</title>
        <authorList>
            <person name="Bernier A.-M."/>
            <person name="Bernard K."/>
        </authorList>
    </citation>
    <scope>NUCLEOTIDE SEQUENCE [LARGE SCALE GENOMIC DNA]</scope>
    <source>
        <strain evidence="1 2">NML98A078</strain>
    </source>
</reference>
<dbReference type="EMBL" id="RCIW01000003">
    <property type="protein sequence ID" value="RLP12248.1"/>
    <property type="molecule type" value="Genomic_DNA"/>
</dbReference>
<evidence type="ECO:0000313" key="2">
    <source>
        <dbReference type="Proteomes" id="UP000279336"/>
    </source>
</evidence>
<proteinExistence type="predicted"/>